<keyword evidence="2" id="KW-0812">Transmembrane</keyword>
<dbReference type="EMBL" id="NHYE01005623">
    <property type="protein sequence ID" value="PPQ66738.1"/>
    <property type="molecule type" value="Genomic_DNA"/>
</dbReference>
<keyword evidence="4" id="KW-1185">Reference proteome</keyword>
<evidence type="ECO:0000313" key="4">
    <source>
        <dbReference type="Proteomes" id="UP000284706"/>
    </source>
</evidence>
<feature type="region of interest" description="Disordered" evidence="1">
    <location>
        <begin position="118"/>
        <end position="150"/>
    </location>
</feature>
<organism evidence="3 4">
    <name type="scientific">Gymnopilus dilepis</name>
    <dbReference type="NCBI Taxonomy" id="231916"/>
    <lineage>
        <taxon>Eukaryota</taxon>
        <taxon>Fungi</taxon>
        <taxon>Dikarya</taxon>
        <taxon>Basidiomycota</taxon>
        <taxon>Agaricomycotina</taxon>
        <taxon>Agaricomycetes</taxon>
        <taxon>Agaricomycetidae</taxon>
        <taxon>Agaricales</taxon>
        <taxon>Agaricineae</taxon>
        <taxon>Hymenogastraceae</taxon>
        <taxon>Gymnopilus</taxon>
    </lineage>
</organism>
<gene>
    <name evidence="3" type="ORF">CVT26_009540</name>
</gene>
<dbReference type="Proteomes" id="UP000284706">
    <property type="component" value="Unassembled WGS sequence"/>
</dbReference>
<evidence type="ECO:0000256" key="1">
    <source>
        <dbReference type="SAM" id="MobiDB-lite"/>
    </source>
</evidence>
<feature type="compositionally biased region" description="Pro residues" evidence="1">
    <location>
        <begin position="40"/>
        <end position="51"/>
    </location>
</feature>
<dbReference type="InParanoid" id="A0A409VKH7"/>
<feature type="compositionally biased region" description="Polar residues" evidence="1">
    <location>
        <begin position="130"/>
        <end position="144"/>
    </location>
</feature>
<dbReference type="OrthoDB" id="3051520at2759"/>
<comment type="caution">
    <text evidence="3">The sequence shown here is derived from an EMBL/GenBank/DDBJ whole genome shotgun (WGS) entry which is preliminary data.</text>
</comment>
<evidence type="ECO:0000313" key="3">
    <source>
        <dbReference type="EMBL" id="PPQ66738.1"/>
    </source>
</evidence>
<evidence type="ECO:0000256" key="2">
    <source>
        <dbReference type="SAM" id="Phobius"/>
    </source>
</evidence>
<accession>A0A409VKH7</accession>
<feature type="region of interest" description="Disordered" evidence="1">
    <location>
        <begin position="1"/>
        <end position="63"/>
    </location>
</feature>
<reference evidence="3 4" key="1">
    <citation type="journal article" date="2018" name="Evol. Lett.">
        <title>Horizontal gene cluster transfer increased hallucinogenic mushroom diversity.</title>
        <authorList>
            <person name="Reynolds H.T."/>
            <person name="Vijayakumar V."/>
            <person name="Gluck-Thaler E."/>
            <person name="Korotkin H.B."/>
            <person name="Matheny P.B."/>
            <person name="Slot J.C."/>
        </authorList>
    </citation>
    <scope>NUCLEOTIDE SEQUENCE [LARGE SCALE GENOMIC DNA]</scope>
    <source>
        <strain evidence="3 4">SRW20</strain>
    </source>
</reference>
<feature type="compositionally biased region" description="Low complexity" evidence="1">
    <location>
        <begin position="52"/>
        <end position="63"/>
    </location>
</feature>
<sequence>MKGHKAVSCLVSPSPSPSSRVKTETDDEEQDSESSGPSYLSPPPSPPPPSTSQPSTSGASSSSAAPVFLHRTYTPAIMSEASFEIPETGYFHRVNPNYREYSTPRKPRPIPVTRSMTPTDIVGSDGQPASVRSSSPASTDSTVLLSERGTTRPGDVLGGLGSLFNLKKSSSAEIAGNATSLQKRYPYWNNGTAVIDGTWEADKGVSSKARTAAANFVASSGDFFIRLWRSLWGFAPHFFATLVASLLANYICRTYL</sequence>
<dbReference type="AlphaFoldDB" id="A0A409VKH7"/>
<name>A0A409VKH7_9AGAR</name>
<feature type="transmembrane region" description="Helical" evidence="2">
    <location>
        <begin position="231"/>
        <end position="252"/>
    </location>
</feature>
<protein>
    <submittedName>
        <fullName evidence="3">Uncharacterized protein</fullName>
    </submittedName>
</protein>
<keyword evidence="2" id="KW-1133">Transmembrane helix</keyword>
<keyword evidence="2" id="KW-0472">Membrane</keyword>
<proteinExistence type="predicted"/>